<feature type="transmembrane region" description="Helical" evidence="8">
    <location>
        <begin position="146"/>
        <end position="177"/>
    </location>
</feature>
<evidence type="ECO:0000256" key="3">
    <source>
        <dbReference type="ARBA" id="ARBA00022676"/>
    </source>
</evidence>
<comment type="subcellular location">
    <subcellularLocation>
        <location evidence="1">Cell membrane</location>
        <topology evidence="1">Multi-pass membrane protein</topology>
    </subcellularLocation>
</comment>
<feature type="transmembrane region" description="Helical" evidence="8">
    <location>
        <begin position="189"/>
        <end position="209"/>
    </location>
</feature>
<sequence length="502" mass="55012">MRQSTELKVFFFFLVACAAGLFAAGTWHGIGMRPDSMAYLGLSPDRFQQAPTYTALIDLLAGMGVQPVLAATVLNILSLILNIALMFLILHDCKVRPRMIFLAALIMVLSPQFMYAHVTILSEPLTTNCLLGTYFFMSRYLRGDNLSAFVLASFVAALCVLTRFALVPLIAACSLTILVYGHGDLRRRLVSAIVFGLIASALIIGWYLYNQTSGGTGIGRQAAFLGDPDAETFRAALTTLSAYVLPSSLPPIITLTALVLVLGFVVVLIGTALKVQTNPDDLPGLPVARPISFFLLVYVPFLVLALFIEANLTIHARYLLPVFISTLVLGFALVGGQPGTDMMNRLRPVALILALVLTGTYAVRTAAMTRTHMTEGNFYASPVWKNSPTLAHLDNLRDGVVVYSNGYDVIRLVKGVDALKSPELFERRTGRPDPGTSPEKEIQEVRERVADQNAVVAILNEVDWRFYLVDEERLIREADLTLLYEEADGRIYGSPASFKPIE</sequence>
<keyword evidence="7 8" id="KW-0472">Membrane</keyword>
<reference evidence="10" key="1">
    <citation type="submission" date="2017-05" db="EMBL/GenBank/DDBJ databases">
        <authorList>
            <person name="Rodrigo-Torres L."/>
            <person name="Arahal R. D."/>
            <person name="Lucena T."/>
        </authorList>
    </citation>
    <scope>NUCLEOTIDE SEQUENCE [LARGE SCALE GENOMIC DNA]</scope>
    <source>
        <strain evidence="10">CECT 8715</strain>
    </source>
</reference>
<dbReference type="GO" id="GO:0005886">
    <property type="term" value="C:plasma membrane"/>
    <property type="evidence" value="ECO:0007669"/>
    <property type="project" value="UniProtKB-SubCell"/>
</dbReference>
<protein>
    <recommendedName>
        <fullName evidence="11">Glycosyltransferase RgtA/B/C/D-like domain-containing protein</fullName>
    </recommendedName>
</protein>
<proteinExistence type="predicted"/>
<evidence type="ECO:0000256" key="2">
    <source>
        <dbReference type="ARBA" id="ARBA00022475"/>
    </source>
</evidence>
<evidence type="ECO:0000256" key="6">
    <source>
        <dbReference type="ARBA" id="ARBA00022989"/>
    </source>
</evidence>
<organism evidence="9 10">
    <name type="scientific">Ruegeria arenilitoris</name>
    <dbReference type="NCBI Taxonomy" id="1173585"/>
    <lineage>
        <taxon>Bacteria</taxon>
        <taxon>Pseudomonadati</taxon>
        <taxon>Pseudomonadota</taxon>
        <taxon>Alphaproteobacteria</taxon>
        <taxon>Rhodobacterales</taxon>
        <taxon>Roseobacteraceae</taxon>
        <taxon>Ruegeria</taxon>
    </lineage>
</organism>
<evidence type="ECO:0000256" key="7">
    <source>
        <dbReference type="ARBA" id="ARBA00023136"/>
    </source>
</evidence>
<keyword evidence="3" id="KW-0328">Glycosyltransferase</keyword>
<accession>A0A238KCD3</accession>
<dbReference type="PANTHER" id="PTHR33908">
    <property type="entry name" value="MANNOSYLTRANSFERASE YKCB-RELATED"/>
    <property type="match status" value="1"/>
</dbReference>
<dbReference type="EMBL" id="FXYG01000002">
    <property type="protein sequence ID" value="SMX40501.1"/>
    <property type="molecule type" value="Genomic_DNA"/>
</dbReference>
<evidence type="ECO:0000256" key="4">
    <source>
        <dbReference type="ARBA" id="ARBA00022679"/>
    </source>
</evidence>
<feature type="transmembrane region" description="Helical" evidence="8">
    <location>
        <begin position="9"/>
        <end position="30"/>
    </location>
</feature>
<keyword evidence="5 8" id="KW-0812">Transmembrane</keyword>
<evidence type="ECO:0000256" key="1">
    <source>
        <dbReference type="ARBA" id="ARBA00004651"/>
    </source>
</evidence>
<keyword evidence="4" id="KW-0808">Transferase</keyword>
<evidence type="ECO:0000256" key="8">
    <source>
        <dbReference type="SAM" id="Phobius"/>
    </source>
</evidence>
<feature type="transmembrane region" description="Helical" evidence="8">
    <location>
        <begin position="346"/>
        <end position="363"/>
    </location>
</feature>
<evidence type="ECO:0000313" key="10">
    <source>
        <dbReference type="Proteomes" id="UP000202485"/>
    </source>
</evidence>
<gene>
    <name evidence="9" type="ORF">RUA8715_01692</name>
</gene>
<feature type="transmembrane region" description="Helical" evidence="8">
    <location>
        <begin position="287"/>
        <end position="308"/>
    </location>
</feature>
<keyword evidence="6 8" id="KW-1133">Transmembrane helix</keyword>
<dbReference type="Proteomes" id="UP000202485">
    <property type="component" value="Unassembled WGS sequence"/>
</dbReference>
<keyword evidence="10" id="KW-1185">Reference proteome</keyword>
<evidence type="ECO:0008006" key="11">
    <source>
        <dbReference type="Google" id="ProtNLM"/>
    </source>
</evidence>
<keyword evidence="2" id="KW-1003">Cell membrane</keyword>
<evidence type="ECO:0000313" key="9">
    <source>
        <dbReference type="EMBL" id="SMX40501.1"/>
    </source>
</evidence>
<evidence type="ECO:0000256" key="5">
    <source>
        <dbReference type="ARBA" id="ARBA00022692"/>
    </source>
</evidence>
<feature type="transmembrane region" description="Helical" evidence="8">
    <location>
        <begin position="99"/>
        <end position="118"/>
    </location>
</feature>
<dbReference type="OrthoDB" id="7855952at2"/>
<feature type="transmembrane region" description="Helical" evidence="8">
    <location>
        <begin position="252"/>
        <end position="275"/>
    </location>
</feature>
<feature type="transmembrane region" description="Helical" evidence="8">
    <location>
        <begin position="68"/>
        <end position="90"/>
    </location>
</feature>
<dbReference type="GO" id="GO:0009103">
    <property type="term" value="P:lipopolysaccharide biosynthetic process"/>
    <property type="evidence" value="ECO:0007669"/>
    <property type="project" value="UniProtKB-ARBA"/>
</dbReference>
<dbReference type="AlphaFoldDB" id="A0A238KCD3"/>
<feature type="transmembrane region" description="Helical" evidence="8">
    <location>
        <begin position="314"/>
        <end position="334"/>
    </location>
</feature>
<dbReference type="PANTHER" id="PTHR33908:SF11">
    <property type="entry name" value="MEMBRANE PROTEIN"/>
    <property type="match status" value="1"/>
</dbReference>
<name>A0A238KCD3_9RHOB</name>
<dbReference type="InterPro" id="IPR050297">
    <property type="entry name" value="LipidA_mod_glycosyltrf_83"/>
</dbReference>
<dbReference type="GO" id="GO:0016763">
    <property type="term" value="F:pentosyltransferase activity"/>
    <property type="evidence" value="ECO:0007669"/>
    <property type="project" value="TreeGrafter"/>
</dbReference>